<keyword evidence="3" id="KW-1185">Reference proteome</keyword>
<reference evidence="2" key="1">
    <citation type="submission" date="2023-05" db="EMBL/GenBank/DDBJ databases">
        <authorList>
            <person name="Zhang X."/>
        </authorList>
    </citation>
    <scope>NUCLEOTIDE SEQUENCE</scope>
    <source>
        <strain evidence="2">BD1B2-1</strain>
    </source>
</reference>
<evidence type="ECO:0000313" key="2">
    <source>
        <dbReference type="EMBL" id="MDJ1499089.1"/>
    </source>
</evidence>
<keyword evidence="2" id="KW-0012">Acyltransferase</keyword>
<dbReference type="PANTHER" id="PTHR31435">
    <property type="entry name" value="PROTEIN NATD1"/>
    <property type="match status" value="1"/>
</dbReference>
<dbReference type="PROSITE" id="PS51729">
    <property type="entry name" value="GNAT_YJDJ"/>
    <property type="match status" value="1"/>
</dbReference>
<sequence length="100" mass="11453">MSDTAYSIRNNETNMQFEIEVDGEIASMSYRFYKDSIAFMHTTVPKALEGKGIASALAKGAFAYAQKHHKPVMVYCPFVTEFIKKHPEYQQQLDPGYHKQ</sequence>
<feature type="domain" description="N-acetyltransferase" evidence="1">
    <location>
        <begin position="9"/>
        <end position="94"/>
    </location>
</feature>
<name>A0AAE3R0H7_9BACT</name>
<dbReference type="RefSeq" id="WP_314508626.1">
    <property type="nucleotide sequence ID" value="NZ_JASJOU010000001.1"/>
</dbReference>
<organism evidence="2 3">
    <name type="scientific">Xanthocytophaga agilis</name>
    <dbReference type="NCBI Taxonomy" id="3048010"/>
    <lineage>
        <taxon>Bacteria</taxon>
        <taxon>Pseudomonadati</taxon>
        <taxon>Bacteroidota</taxon>
        <taxon>Cytophagia</taxon>
        <taxon>Cytophagales</taxon>
        <taxon>Rhodocytophagaceae</taxon>
        <taxon>Xanthocytophaga</taxon>
    </lineage>
</organism>
<dbReference type="EC" id="2.3.1.-" evidence="2"/>
<dbReference type="Pfam" id="PF14542">
    <property type="entry name" value="Acetyltransf_CG"/>
    <property type="match status" value="1"/>
</dbReference>
<dbReference type="Gene3D" id="3.40.630.30">
    <property type="match status" value="1"/>
</dbReference>
<dbReference type="InterPro" id="IPR016181">
    <property type="entry name" value="Acyl_CoA_acyltransferase"/>
</dbReference>
<dbReference type="EMBL" id="JASJOU010000001">
    <property type="protein sequence ID" value="MDJ1499089.1"/>
    <property type="molecule type" value="Genomic_DNA"/>
</dbReference>
<evidence type="ECO:0000259" key="1">
    <source>
        <dbReference type="PROSITE" id="PS51729"/>
    </source>
</evidence>
<proteinExistence type="predicted"/>
<dbReference type="GO" id="GO:0016746">
    <property type="term" value="F:acyltransferase activity"/>
    <property type="evidence" value="ECO:0007669"/>
    <property type="project" value="UniProtKB-KW"/>
</dbReference>
<dbReference type="InterPro" id="IPR045057">
    <property type="entry name" value="Gcn5-rel_NAT"/>
</dbReference>
<dbReference type="Proteomes" id="UP001232063">
    <property type="component" value="Unassembled WGS sequence"/>
</dbReference>
<protein>
    <submittedName>
        <fullName evidence="2">GNAT family N-acetyltransferase</fullName>
        <ecNumber evidence="2">2.3.1.-</ecNumber>
    </submittedName>
</protein>
<comment type="caution">
    <text evidence="2">The sequence shown here is derived from an EMBL/GenBank/DDBJ whole genome shotgun (WGS) entry which is preliminary data.</text>
</comment>
<dbReference type="SUPFAM" id="SSF55729">
    <property type="entry name" value="Acyl-CoA N-acyltransferases (Nat)"/>
    <property type="match status" value="1"/>
</dbReference>
<dbReference type="InterPro" id="IPR031165">
    <property type="entry name" value="GNAT_YJDJ"/>
</dbReference>
<dbReference type="AlphaFoldDB" id="A0AAE3R0H7"/>
<gene>
    <name evidence="2" type="ORF">QNI22_00455</name>
</gene>
<dbReference type="PANTHER" id="PTHR31435:SF10">
    <property type="entry name" value="BSR4717 PROTEIN"/>
    <property type="match status" value="1"/>
</dbReference>
<keyword evidence="2" id="KW-0808">Transferase</keyword>
<evidence type="ECO:0000313" key="3">
    <source>
        <dbReference type="Proteomes" id="UP001232063"/>
    </source>
</evidence>
<accession>A0AAE3R0H7</accession>